<accession>A0A173VAN6</accession>
<evidence type="ECO:0000313" key="16">
    <source>
        <dbReference type="Proteomes" id="UP000477010"/>
    </source>
</evidence>
<evidence type="ECO:0000256" key="1">
    <source>
        <dbReference type="SAM" id="SignalP"/>
    </source>
</evidence>
<dbReference type="Proteomes" id="UP000095649">
    <property type="component" value="Unassembled WGS sequence"/>
</dbReference>
<evidence type="ECO:0000313" key="7">
    <source>
        <dbReference type="EMBL" id="PDX76295.1"/>
    </source>
</evidence>
<dbReference type="InterPro" id="IPR006311">
    <property type="entry name" value="TAT_signal"/>
</dbReference>
<evidence type="ECO:0008006" key="17">
    <source>
        <dbReference type="Google" id="ProtNLM"/>
    </source>
</evidence>
<reference evidence="15 16" key="5">
    <citation type="journal article" date="2019" name="Nat. Med.">
        <title>A library of human gut bacterial isolates paired with longitudinal multiomics data enables mechanistic microbiome research.</title>
        <authorList>
            <person name="Poyet M."/>
            <person name="Groussin M."/>
            <person name="Gibbons S.M."/>
            <person name="Avila-Pacheco J."/>
            <person name="Jiang X."/>
            <person name="Kearney S.M."/>
            <person name="Perrotta A.R."/>
            <person name="Berdy B."/>
            <person name="Zhao S."/>
            <person name="Lieberman T.D."/>
            <person name="Swanson P.K."/>
            <person name="Smith M."/>
            <person name="Roesemann S."/>
            <person name="Alexander J.E."/>
            <person name="Rich S.A."/>
            <person name="Livny J."/>
            <person name="Vlamakis H."/>
            <person name="Clish C."/>
            <person name="Bullock K."/>
            <person name="Deik A."/>
            <person name="Scott J."/>
            <person name="Pierce K.A."/>
            <person name="Xavier R.J."/>
            <person name="Alm E.J."/>
        </authorList>
    </citation>
    <scope>NUCLEOTIDE SEQUENCE [LARGE SCALE GENOMIC DNA]</scope>
    <source>
        <strain evidence="4 15">BIOML-A1</strain>
        <strain evidence="5 16">BIOML-B9</strain>
    </source>
</reference>
<dbReference type="EMBL" id="WKQN01000024">
    <property type="protein sequence ID" value="MSC64379.1"/>
    <property type="molecule type" value="Genomic_DNA"/>
</dbReference>
<evidence type="ECO:0000313" key="13">
    <source>
        <dbReference type="Proteomes" id="UP000260782"/>
    </source>
</evidence>
<evidence type="ECO:0000313" key="8">
    <source>
        <dbReference type="EMBL" id="RGB80682.1"/>
    </source>
</evidence>
<feature type="chain" id="PRO_5015052248" description="Tat pathway signal sequence domain protein" evidence="1">
    <location>
        <begin position="33"/>
        <end position="171"/>
    </location>
</feature>
<evidence type="ECO:0000313" key="3">
    <source>
        <dbReference type="EMBL" id="MBS6621516.1"/>
    </source>
</evidence>
<dbReference type="Proteomes" id="UP000477010">
    <property type="component" value="Unassembled WGS sequence"/>
</dbReference>
<reference evidence="2 10" key="1">
    <citation type="submission" date="2015-09" db="EMBL/GenBank/DDBJ databases">
        <authorList>
            <consortium name="Pathogen Informatics"/>
        </authorList>
    </citation>
    <scope>NUCLEOTIDE SEQUENCE [LARGE SCALE GENOMIC DNA]</scope>
    <source>
        <strain evidence="2 10">2789STDY5834970</strain>
    </source>
</reference>
<dbReference type="Proteomes" id="UP000811365">
    <property type="component" value="Unassembled WGS sequence"/>
</dbReference>
<dbReference type="Proteomes" id="UP000260782">
    <property type="component" value="Unassembled WGS sequence"/>
</dbReference>
<evidence type="ECO:0000313" key="9">
    <source>
        <dbReference type="EMBL" id="RGB95401.1"/>
    </source>
</evidence>
<evidence type="ECO:0000313" key="4">
    <source>
        <dbReference type="EMBL" id="MSC64379.1"/>
    </source>
</evidence>
<gene>
    <name evidence="6" type="ORF">CGS55_07045</name>
    <name evidence="7" type="ORF">CGS56_04525</name>
    <name evidence="9" type="ORF">DWZ04_11460</name>
    <name evidence="8" type="ORF">DWZ25_15395</name>
    <name evidence="2" type="ORF">ERS852582_02757</name>
    <name evidence="5" type="ORF">GKD85_15315</name>
    <name evidence="4" type="ORF">GKD95_13865</name>
    <name evidence="3" type="ORF">KH315_05035</name>
</gene>
<evidence type="ECO:0000313" key="12">
    <source>
        <dbReference type="Proteomes" id="UP000220157"/>
    </source>
</evidence>
<dbReference type="AlphaFoldDB" id="A0A173VAN6"/>
<reference evidence="3" key="6">
    <citation type="submission" date="2021-02" db="EMBL/GenBank/DDBJ databases">
        <title>Infant gut strain persistence is associated with maternal origin, phylogeny, and functional potential including surface adhesion and iron acquisition.</title>
        <authorList>
            <person name="Lou Y.C."/>
        </authorList>
    </citation>
    <scope>NUCLEOTIDE SEQUENCE</scope>
    <source>
        <strain evidence="3">L2_039_000G1_dasL2_039_000G1_maxbin2.maxbin.077</strain>
    </source>
</reference>
<dbReference type="EMBL" id="NMTV01000044">
    <property type="protein sequence ID" value="PDX72711.1"/>
    <property type="molecule type" value="Genomic_DNA"/>
</dbReference>
<dbReference type="EMBL" id="WKQE01000039">
    <property type="protein sequence ID" value="MSC82141.1"/>
    <property type="molecule type" value="Genomic_DNA"/>
</dbReference>
<dbReference type="RefSeq" id="WP_055187025.1">
    <property type="nucleotide sequence ID" value="NZ_CP065377.1"/>
</dbReference>
<evidence type="ECO:0000313" key="5">
    <source>
        <dbReference type="EMBL" id="MSC82141.1"/>
    </source>
</evidence>
<dbReference type="EMBL" id="QVEW01000013">
    <property type="protein sequence ID" value="RGB95401.1"/>
    <property type="molecule type" value="Genomic_DNA"/>
</dbReference>
<dbReference type="Proteomes" id="UP000461506">
    <property type="component" value="Unassembled WGS sequence"/>
</dbReference>
<dbReference type="EMBL" id="JAGZYH010000014">
    <property type="protein sequence ID" value="MBS6621516.1"/>
    <property type="molecule type" value="Genomic_DNA"/>
</dbReference>
<dbReference type="EMBL" id="NMTW01000020">
    <property type="protein sequence ID" value="PDX76295.1"/>
    <property type="molecule type" value="Genomic_DNA"/>
</dbReference>
<feature type="signal peptide" evidence="1">
    <location>
        <begin position="1"/>
        <end position="32"/>
    </location>
</feature>
<reference evidence="6" key="3">
    <citation type="submission" date="2017-07" db="EMBL/GenBank/DDBJ databases">
        <authorList>
            <person name="Sun Z.S."/>
            <person name="Albrecht U."/>
            <person name="Echele G."/>
            <person name="Lee C.C."/>
        </authorList>
    </citation>
    <scope>NUCLEOTIDE SEQUENCE</scope>
    <source>
        <strain evidence="6">CNCM I 4546</strain>
        <strain evidence="7">CNCM I 4573</strain>
    </source>
</reference>
<organism evidence="2 10">
    <name type="scientific">Faecalibacterium prausnitzii</name>
    <dbReference type="NCBI Taxonomy" id="853"/>
    <lineage>
        <taxon>Bacteria</taxon>
        <taxon>Bacillati</taxon>
        <taxon>Bacillota</taxon>
        <taxon>Clostridia</taxon>
        <taxon>Eubacteriales</taxon>
        <taxon>Oscillospiraceae</taxon>
        <taxon>Faecalibacterium</taxon>
    </lineage>
</organism>
<sequence>MKKMTRNEFLKMAGTSAALVVFNTVLMPAAVAVEPGVVALSSKKSSIEIDKGTTVNSATFKLVPISRETFWGDAGSCTLDYLSEGYIQWTITVPGAVIVSFEGNLHFNKLGTPFGTFDHAISAYGTIGTEDVKYGLSKGKWEVEFTGIATAANGDMYSVVDGATLAFSVTK</sequence>
<evidence type="ECO:0000313" key="15">
    <source>
        <dbReference type="Proteomes" id="UP000461506"/>
    </source>
</evidence>
<dbReference type="PROSITE" id="PS51318">
    <property type="entry name" value="TAT"/>
    <property type="match status" value="1"/>
</dbReference>
<evidence type="ECO:0000313" key="2">
    <source>
        <dbReference type="EMBL" id="CUN24429.1"/>
    </source>
</evidence>
<dbReference type="Proteomes" id="UP000260783">
    <property type="component" value="Unassembled WGS sequence"/>
</dbReference>
<evidence type="ECO:0000313" key="14">
    <source>
        <dbReference type="Proteomes" id="UP000260783"/>
    </source>
</evidence>
<proteinExistence type="predicted"/>
<keyword evidence="1" id="KW-0732">Signal</keyword>
<evidence type="ECO:0000313" key="11">
    <source>
        <dbReference type="Proteomes" id="UP000219901"/>
    </source>
</evidence>
<reference evidence="11 12" key="2">
    <citation type="journal article" date="2017" name="Front. Microbiol.">
        <title>New Insights into the Diversity of the Genus Faecalibacterium.</title>
        <authorList>
            <person name="Benevides L."/>
            <person name="Burman S."/>
            <person name="Martin R."/>
            <person name="Robert V."/>
            <person name="Thomas M."/>
            <person name="Miquel S."/>
            <person name="Chain F."/>
            <person name="Sokol H."/>
            <person name="Bermudez-Humaran L.G."/>
            <person name="Morrison M."/>
            <person name="Langella P."/>
            <person name="Azevedo V.A."/>
            <person name="Chatel J.M."/>
            <person name="Soares S."/>
        </authorList>
    </citation>
    <scope>NUCLEOTIDE SEQUENCE [LARGE SCALE GENOMIC DNA]</scope>
    <source>
        <strain evidence="6 11">CNCM I 4546</strain>
        <strain evidence="7 12">CNCM I 4573</strain>
    </source>
</reference>
<reference evidence="13 14" key="4">
    <citation type="submission" date="2018-08" db="EMBL/GenBank/DDBJ databases">
        <title>A genome reference for cultivated species of the human gut microbiota.</title>
        <authorList>
            <person name="Zou Y."/>
            <person name="Xue W."/>
            <person name="Luo G."/>
        </authorList>
    </citation>
    <scope>NUCLEOTIDE SEQUENCE [LARGE SCALE GENOMIC DNA]</scope>
    <source>
        <strain evidence="9 14">AF29-11BH</strain>
        <strain evidence="8 13">AF31-14AC</strain>
    </source>
</reference>
<name>A0A173VAN6_9FIRM</name>
<evidence type="ECO:0000313" key="10">
    <source>
        <dbReference type="Proteomes" id="UP000095649"/>
    </source>
</evidence>
<dbReference type="EMBL" id="QVES01000035">
    <property type="protein sequence ID" value="RGB80682.1"/>
    <property type="molecule type" value="Genomic_DNA"/>
</dbReference>
<protein>
    <recommendedName>
        <fullName evidence="17">Tat pathway signal sequence domain protein</fullName>
    </recommendedName>
</protein>
<evidence type="ECO:0000313" key="6">
    <source>
        <dbReference type="EMBL" id="PDX72711.1"/>
    </source>
</evidence>
<dbReference type="Proteomes" id="UP000220157">
    <property type="component" value="Unassembled WGS sequence"/>
</dbReference>
<dbReference type="Proteomes" id="UP000219901">
    <property type="component" value="Unassembled WGS sequence"/>
</dbReference>
<dbReference type="EMBL" id="CYXN01000046">
    <property type="protein sequence ID" value="CUN24429.1"/>
    <property type="molecule type" value="Genomic_DNA"/>
</dbReference>